<dbReference type="CDD" id="cd02440">
    <property type="entry name" value="AdoMet_MTases"/>
    <property type="match status" value="1"/>
</dbReference>
<feature type="domain" description="Methyltransferase type 11" evidence="1">
    <location>
        <begin position="50"/>
        <end position="148"/>
    </location>
</feature>
<evidence type="ECO:0000313" key="2">
    <source>
        <dbReference type="EMBL" id="CAL1239266.1"/>
    </source>
</evidence>
<dbReference type="InterPro" id="IPR029063">
    <property type="entry name" value="SAM-dependent_MTases_sf"/>
</dbReference>
<dbReference type="InterPro" id="IPR013216">
    <property type="entry name" value="Methyltransf_11"/>
</dbReference>
<dbReference type="Pfam" id="PF08241">
    <property type="entry name" value="Methyltransf_11"/>
    <property type="match status" value="1"/>
</dbReference>
<protein>
    <submittedName>
        <fullName evidence="2">Methyltransf_11 domain-containing protein</fullName>
    </submittedName>
</protein>
<dbReference type="RefSeq" id="WP_348758844.1">
    <property type="nucleotide sequence ID" value="NZ_OZ026884.1"/>
</dbReference>
<dbReference type="SUPFAM" id="SSF53335">
    <property type="entry name" value="S-adenosyl-L-methionine-dependent methyltransferases"/>
    <property type="match status" value="1"/>
</dbReference>
<dbReference type="Gene3D" id="3.40.50.150">
    <property type="entry name" value="Vaccinia Virus protein VP39"/>
    <property type="match status" value="1"/>
</dbReference>
<reference evidence="2 3" key="1">
    <citation type="submission" date="2024-04" db="EMBL/GenBank/DDBJ databases">
        <authorList>
            <person name="Cremers G."/>
        </authorList>
    </citation>
    <scope>NUCLEOTIDE SEQUENCE [LARGE SCALE GENOMIC DNA]</scope>
    <source>
        <strain evidence="2">MeCH1-AG</strain>
    </source>
</reference>
<sequence length="207" mass="22513">MSLDWLALRLFGRPQGWLGHLGGFILAHTKGQFTRWVVGLVGIQPGDRVLEVGFGPGVAVRYLAETTPAGFIAGIDSSREMVAQASSRNARAIAEGRVELQLGSADRLPYPDASFDTVLSINSLQVWPDPAAGLREIHRVLKPGGRLALGFTAQARQPRTGLEEQVAEAGFVEAHIMEMERDFCLLARKPRPSRPWPVAALKALLRG</sequence>
<evidence type="ECO:0000313" key="3">
    <source>
        <dbReference type="Proteomes" id="UP001497493"/>
    </source>
</evidence>
<dbReference type="EMBL" id="OZ026884">
    <property type="protein sequence ID" value="CAL1239266.1"/>
    <property type="molecule type" value="Genomic_DNA"/>
</dbReference>
<proteinExistence type="predicted"/>
<dbReference type="Proteomes" id="UP001497493">
    <property type="component" value="Chromosome"/>
</dbReference>
<dbReference type="InterPro" id="IPR050508">
    <property type="entry name" value="Methyltransf_Superfamily"/>
</dbReference>
<gene>
    <name evidence="2" type="ORF">MECH1_V1_0490</name>
</gene>
<organism evidence="2 3">
    <name type="scientific">Candidatus Methylocalor cossyra</name>
    <dbReference type="NCBI Taxonomy" id="3108543"/>
    <lineage>
        <taxon>Bacteria</taxon>
        <taxon>Pseudomonadati</taxon>
        <taxon>Pseudomonadota</taxon>
        <taxon>Gammaproteobacteria</taxon>
        <taxon>Methylococcales</taxon>
        <taxon>Methylococcaceae</taxon>
        <taxon>Candidatus Methylocalor</taxon>
    </lineage>
</organism>
<dbReference type="PANTHER" id="PTHR42912">
    <property type="entry name" value="METHYLTRANSFERASE"/>
    <property type="match status" value="1"/>
</dbReference>
<name>A0ABM9NFA5_9GAMM</name>
<keyword evidence="3" id="KW-1185">Reference proteome</keyword>
<evidence type="ECO:0000259" key="1">
    <source>
        <dbReference type="Pfam" id="PF08241"/>
    </source>
</evidence>
<accession>A0ABM9NFA5</accession>